<protein>
    <recommendedName>
        <fullName evidence="4">DUF4244 domain-containing protein</fullName>
    </recommendedName>
</protein>
<accession>W5XYE2</accession>
<reference evidence="2 3" key="1">
    <citation type="submission" date="2013-02" db="EMBL/GenBank/DDBJ databases">
        <title>The complete genome sequence of Corynebacterium vitaeruminis DSM 20294.</title>
        <authorList>
            <person name="Ruckert C."/>
            <person name="Albersmeier A."/>
            <person name="Kalinowski J."/>
        </authorList>
    </citation>
    <scope>NUCLEOTIDE SEQUENCE [LARGE SCALE GENOMIC DNA]</scope>
    <source>
        <strain evidence="3">ATCC 10234</strain>
    </source>
</reference>
<dbReference type="eggNOG" id="ENOG5031DT7">
    <property type="taxonomic scope" value="Bacteria"/>
</dbReference>
<organism evidence="2 3">
    <name type="scientific">Corynebacterium vitaeruminis DSM 20294</name>
    <dbReference type="NCBI Taxonomy" id="1224164"/>
    <lineage>
        <taxon>Bacteria</taxon>
        <taxon>Bacillati</taxon>
        <taxon>Actinomycetota</taxon>
        <taxon>Actinomycetes</taxon>
        <taxon>Mycobacteriales</taxon>
        <taxon>Corynebacteriaceae</taxon>
        <taxon>Corynebacterium</taxon>
    </lineage>
</organism>
<dbReference type="EMBL" id="CP004353">
    <property type="protein sequence ID" value="AHI21705.1"/>
    <property type="molecule type" value="Genomic_DNA"/>
</dbReference>
<dbReference type="Pfam" id="PF14029">
    <property type="entry name" value="DUF4244"/>
    <property type="match status" value="1"/>
</dbReference>
<evidence type="ECO:0000313" key="2">
    <source>
        <dbReference type="EMBL" id="AHI21705.1"/>
    </source>
</evidence>
<dbReference type="HOGENOM" id="CLU_2057456_0_0_11"/>
<evidence type="ECO:0008006" key="4">
    <source>
        <dbReference type="Google" id="ProtNLM"/>
    </source>
</evidence>
<dbReference type="KEGG" id="cvt:B843_01565"/>
<evidence type="ECO:0000256" key="1">
    <source>
        <dbReference type="SAM" id="Phobius"/>
    </source>
</evidence>
<dbReference type="STRING" id="1224164.B843_01565"/>
<proteinExistence type="predicted"/>
<keyword evidence="1" id="KW-1133">Transmembrane helix</keyword>
<dbReference type="PATRIC" id="fig|1224164.3.peg.302"/>
<evidence type="ECO:0000313" key="3">
    <source>
        <dbReference type="Proteomes" id="UP000019222"/>
    </source>
</evidence>
<dbReference type="AlphaFoldDB" id="W5XYE2"/>
<gene>
    <name evidence="2" type="ORF">B843_01565</name>
</gene>
<feature type="transmembrane region" description="Helical" evidence="1">
    <location>
        <begin position="80"/>
        <end position="98"/>
    </location>
</feature>
<keyword evidence="1" id="KW-0472">Membrane</keyword>
<keyword evidence="3" id="KW-1185">Reference proteome</keyword>
<dbReference type="Proteomes" id="UP000019222">
    <property type="component" value="Chromosome"/>
</dbReference>
<name>W5XYE2_9CORY</name>
<keyword evidence="1" id="KW-0812">Transmembrane</keyword>
<sequence length="119" mass="12845">MRALFFPHEPFQSTLPGGEVDACEHEPIDHELTPASYEILCDPYASGLDDPGREPLDCGCLRHRIATLSRDDRGMTTLEYALGALTAMAIAAALYLVVNSGVVSDGLRSIITDALSNRP</sequence>
<dbReference type="InterPro" id="IPR025338">
    <property type="entry name" value="DUF4244"/>
</dbReference>